<dbReference type="EMBL" id="JAUKUD010000006">
    <property type="protein sequence ID" value="KAK0740483.1"/>
    <property type="molecule type" value="Genomic_DNA"/>
</dbReference>
<dbReference type="Proteomes" id="UP001172155">
    <property type="component" value="Unassembled WGS sequence"/>
</dbReference>
<feature type="domain" description="Heterokaryon incompatibility" evidence="2">
    <location>
        <begin position="264"/>
        <end position="419"/>
    </location>
</feature>
<comment type="caution">
    <text evidence="3">The sequence shown here is derived from an EMBL/GenBank/DDBJ whole genome shotgun (WGS) entry which is preliminary data.</text>
</comment>
<evidence type="ECO:0000313" key="3">
    <source>
        <dbReference type="EMBL" id="KAK0740483.1"/>
    </source>
</evidence>
<dbReference type="PANTHER" id="PTHR33112">
    <property type="entry name" value="DOMAIN PROTEIN, PUTATIVE-RELATED"/>
    <property type="match status" value="1"/>
</dbReference>
<name>A0AA40EJH4_9PEZI</name>
<accession>A0AA40EJH4</accession>
<keyword evidence="4" id="KW-1185">Reference proteome</keyword>
<sequence>MDSRKFIAESQQSDDDGRQCAPTGVRGGRGSLSRKRGPPRSEAVTSVRSDPVPASETTRSHHTRSESATSQALKPADDDWKPVIDNSFASRIFYHWFLTNDVPECQLPFSTGLCKHCDTFTGVANLRTYEILSSERLHPCTSCQADPQRATAVQERMSFLWASPSLRVCAPPTGNESGIQVGLAELPGPLSRVRFELFKKWLEDCDESHLECRREDGLFQPSLKAPESPKMPTRLVDVSNPNGVLLRLRIFPPGYRPGNEDVRYLALSHCLRRPSTQRFWTTAMNVGSRAYNGFYSSSLPQTFQDAITATQRLGIRYLWIDALCIIQEGDGLVDLRQETARMGTVFRNAYCRLAISAATSCDDGFLLPAPGPPTPIIKLRFSPRRVVVDHIVYVAKNEDNFYEDVELAPLSHCAWALQERLLARRTIHFTARQAYFECSQGVRCETLTLLQSNKGPRLFSDPDFPRQLLSTPRATRVSIIQSLFALYARLDFTMPTDRAVSLAGLESRLSSVLGTRCVFGIMEEFMHRCLLWRRTRSATVGTSVDRIAYDKYTPVPSWSWMAYEGEIIFLKIDTDLVEWNSSLQLVIPETGEVDAKGSRPVMRAQVLPFQSSCGLEKEGETSWFVFANKRMSGESGWLMWDRKPAREVPDLDEHQVVVVGRKRMGSVEGLIPGSRAKQRYYVLVVTPVKEGERQMYKHKLLKVTCCAPLLCYCL</sequence>
<evidence type="ECO:0000256" key="1">
    <source>
        <dbReference type="SAM" id="MobiDB-lite"/>
    </source>
</evidence>
<feature type="region of interest" description="Disordered" evidence="1">
    <location>
        <begin position="1"/>
        <end position="79"/>
    </location>
</feature>
<dbReference type="InterPro" id="IPR010730">
    <property type="entry name" value="HET"/>
</dbReference>
<evidence type="ECO:0000259" key="2">
    <source>
        <dbReference type="Pfam" id="PF06985"/>
    </source>
</evidence>
<protein>
    <recommendedName>
        <fullName evidence="2">Heterokaryon incompatibility domain-containing protein</fullName>
    </recommendedName>
</protein>
<dbReference type="AlphaFoldDB" id="A0AA40EJH4"/>
<dbReference type="Pfam" id="PF06985">
    <property type="entry name" value="HET"/>
    <property type="match status" value="1"/>
</dbReference>
<reference evidence="3" key="1">
    <citation type="submission" date="2023-06" db="EMBL/GenBank/DDBJ databases">
        <title>Genome-scale phylogeny and comparative genomics of the fungal order Sordariales.</title>
        <authorList>
            <consortium name="Lawrence Berkeley National Laboratory"/>
            <person name="Hensen N."/>
            <person name="Bonometti L."/>
            <person name="Westerberg I."/>
            <person name="Brannstrom I.O."/>
            <person name="Guillou S."/>
            <person name="Cros-Aarteil S."/>
            <person name="Calhoun S."/>
            <person name="Haridas S."/>
            <person name="Kuo A."/>
            <person name="Mondo S."/>
            <person name="Pangilinan J."/>
            <person name="Riley R."/>
            <person name="LaButti K."/>
            <person name="Andreopoulos B."/>
            <person name="Lipzen A."/>
            <person name="Chen C."/>
            <person name="Yanf M."/>
            <person name="Daum C."/>
            <person name="Ng V."/>
            <person name="Clum A."/>
            <person name="Steindorff A."/>
            <person name="Ohm R."/>
            <person name="Martin F."/>
            <person name="Silar P."/>
            <person name="Natvig D."/>
            <person name="Lalanne C."/>
            <person name="Gautier V."/>
            <person name="Ament-velasquez S.L."/>
            <person name="Kruys A."/>
            <person name="Hutchinson M.I."/>
            <person name="Powell A.J."/>
            <person name="Barry K."/>
            <person name="Miller A.N."/>
            <person name="Grigoriev I.V."/>
            <person name="Debuchy R."/>
            <person name="Gladieux P."/>
            <person name="Thoren M.H."/>
            <person name="Johannesson H."/>
        </authorList>
    </citation>
    <scope>NUCLEOTIDE SEQUENCE</scope>
    <source>
        <strain evidence="3">SMH3187-1</strain>
    </source>
</reference>
<organism evidence="3 4">
    <name type="scientific">Schizothecium vesticola</name>
    <dbReference type="NCBI Taxonomy" id="314040"/>
    <lineage>
        <taxon>Eukaryota</taxon>
        <taxon>Fungi</taxon>
        <taxon>Dikarya</taxon>
        <taxon>Ascomycota</taxon>
        <taxon>Pezizomycotina</taxon>
        <taxon>Sordariomycetes</taxon>
        <taxon>Sordariomycetidae</taxon>
        <taxon>Sordariales</taxon>
        <taxon>Schizotheciaceae</taxon>
        <taxon>Schizothecium</taxon>
    </lineage>
</organism>
<gene>
    <name evidence="3" type="ORF">B0T18DRAFT_393295</name>
</gene>
<proteinExistence type="predicted"/>
<evidence type="ECO:0000313" key="4">
    <source>
        <dbReference type="Proteomes" id="UP001172155"/>
    </source>
</evidence>
<dbReference type="PANTHER" id="PTHR33112:SF10">
    <property type="entry name" value="TOL"/>
    <property type="match status" value="1"/>
</dbReference>